<keyword evidence="1" id="KW-0812">Transmembrane</keyword>
<comment type="caution">
    <text evidence="2">The sequence shown here is derived from an EMBL/GenBank/DDBJ whole genome shotgun (WGS) entry which is preliminary data.</text>
</comment>
<evidence type="ECO:0000313" key="3">
    <source>
        <dbReference type="Proteomes" id="UP000318833"/>
    </source>
</evidence>
<protein>
    <submittedName>
        <fullName evidence="2">Uncharacterized protein</fullName>
    </submittedName>
</protein>
<evidence type="ECO:0000256" key="1">
    <source>
        <dbReference type="SAM" id="Phobius"/>
    </source>
</evidence>
<dbReference type="EMBL" id="VLNR01000007">
    <property type="protein sequence ID" value="TSE10342.1"/>
    <property type="molecule type" value="Genomic_DNA"/>
</dbReference>
<dbReference type="Proteomes" id="UP000318833">
    <property type="component" value="Unassembled WGS sequence"/>
</dbReference>
<feature type="transmembrane region" description="Helical" evidence="1">
    <location>
        <begin position="62"/>
        <end position="84"/>
    </location>
</feature>
<sequence length="178" mass="21071">MYSYRFLPKVEVITLFGYEWNFNGFTSSYSFLFAFLSKVAPILFISLFFLRPKPITIFKKKVTVKHFLFPTLLIYCYQVIFIIAPVEKIDEGFYSELVGWSAALMMSSIVIFSNEFFVAISKIFHFFYLRLTLNSYRLKSKIRGLISFILKTRTDDSHSLNQKVYDEKMWEILDKTSK</sequence>
<reference evidence="2 3" key="1">
    <citation type="submission" date="2019-07" db="EMBL/GenBank/DDBJ databases">
        <title>The draft genome sequence of Aquimarina algiphila M91.</title>
        <authorList>
            <person name="Meng X."/>
        </authorList>
    </citation>
    <scope>NUCLEOTIDE SEQUENCE [LARGE SCALE GENOMIC DNA]</scope>
    <source>
        <strain evidence="2 3">M91</strain>
    </source>
</reference>
<accession>A0A554VPE5</accession>
<dbReference type="AlphaFoldDB" id="A0A554VPE5"/>
<feature type="transmembrane region" description="Helical" evidence="1">
    <location>
        <begin position="29"/>
        <end position="50"/>
    </location>
</feature>
<organism evidence="2 3">
    <name type="scientific">Aquimarina algiphila</name>
    <dbReference type="NCBI Taxonomy" id="2047982"/>
    <lineage>
        <taxon>Bacteria</taxon>
        <taxon>Pseudomonadati</taxon>
        <taxon>Bacteroidota</taxon>
        <taxon>Flavobacteriia</taxon>
        <taxon>Flavobacteriales</taxon>
        <taxon>Flavobacteriaceae</taxon>
        <taxon>Aquimarina</taxon>
    </lineage>
</organism>
<name>A0A554VPE5_9FLAO</name>
<keyword evidence="3" id="KW-1185">Reference proteome</keyword>
<feature type="transmembrane region" description="Helical" evidence="1">
    <location>
        <begin position="104"/>
        <end position="129"/>
    </location>
</feature>
<proteinExistence type="predicted"/>
<keyword evidence="1" id="KW-1133">Transmembrane helix</keyword>
<gene>
    <name evidence="2" type="ORF">FOF46_04725</name>
</gene>
<keyword evidence="1" id="KW-0472">Membrane</keyword>
<evidence type="ECO:0000313" key="2">
    <source>
        <dbReference type="EMBL" id="TSE10342.1"/>
    </source>
</evidence>